<dbReference type="AlphaFoldDB" id="A0AB33BH39"/>
<sequence>MNIIDIYAKSHDTNRYQIAKVSGIAQTTLANFKDKSVDKLAVKTVRALALGTHTKPGDTLDELIKISGNPIIQFIRDHKNLNKATVKELEDLIIWHGLNGGSFNNISFNRYYDEGPDTDERAEIALENVIDLLQDLKDSMQKDD</sequence>
<dbReference type="Proteomes" id="UP000093346">
    <property type="component" value="Chromosome"/>
</dbReference>
<protein>
    <recommendedName>
        <fullName evidence="3">HTH cro/C1-type domain-containing protein</fullName>
    </recommendedName>
</protein>
<evidence type="ECO:0000313" key="2">
    <source>
        <dbReference type="Proteomes" id="UP000093346"/>
    </source>
</evidence>
<accession>A0AB33BH39</accession>
<reference evidence="1 2" key="1">
    <citation type="submission" date="2016-03" db="EMBL/GenBank/DDBJ databases">
        <title>Pediococcus and Lactobacillus from brewery environment - whole genome sequencing and assembly.</title>
        <authorList>
            <person name="Behr J."/>
            <person name="Geissler A.J."/>
            <person name="Vogel R.F."/>
        </authorList>
    </citation>
    <scope>NUCLEOTIDE SEQUENCE [LARGE SCALE GENOMIC DNA]</scope>
    <source>
        <strain evidence="1 2">TMW 1.481</strain>
    </source>
</reference>
<gene>
    <name evidence="1" type="ORF">AYR59_04735</name>
</gene>
<dbReference type="CDD" id="cd22282">
    <property type="entry name" value="AcrllA1"/>
    <property type="match status" value="1"/>
</dbReference>
<dbReference type="RefSeq" id="WP_065868724.1">
    <property type="nucleotide sequence ID" value="NZ_CP014907.1"/>
</dbReference>
<dbReference type="KEGG" id="lle:AYR59_04735"/>
<proteinExistence type="predicted"/>
<evidence type="ECO:0000313" key="1">
    <source>
        <dbReference type="EMBL" id="ANZ59360.1"/>
    </source>
</evidence>
<name>A0AB33BH39_9LACO</name>
<evidence type="ECO:0008006" key="3">
    <source>
        <dbReference type="Google" id="ProtNLM"/>
    </source>
</evidence>
<organism evidence="1 2">
    <name type="scientific">Fructilactobacillus lindneri</name>
    <dbReference type="NCBI Taxonomy" id="53444"/>
    <lineage>
        <taxon>Bacteria</taxon>
        <taxon>Bacillati</taxon>
        <taxon>Bacillota</taxon>
        <taxon>Bacilli</taxon>
        <taxon>Lactobacillales</taxon>
        <taxon>Lactobacillaceae</taxon>
        <taxon>Fructilactobacillus</taxon>
    </lineage>
</organism>
<dbReference type="EMBL" id="CP014907">
    <property type="protein sequence ID" value="ANZ59360.1"/>
    <property type="molecule type" value="Genomic_DNA"/>
</dbReference>